<dbReference type="RefSeq" id="WP_209460767.1">
    <property type="nucleotide sequence ID" value="NZ_JAGGKC010000034.1"/>
</dbReference>
<feature type="transmembrane region" description="Helical" evidence="12">
    <location>
        <begin position="418"/>
        <end position="439"/>
    </location>
</feature>
<keyword evidence="5" id="KW-0050">Antiport</keyword>
<dbReference type="EMBL" id="JAGGKC010000034">
    <property type="protein sequence ID" value="MBP1920599.1"/>
    <property type="molecule type" value="Genomic_DNA"/>
</dbReference>
<feature type="transmembrane region" description="Helical" evidence="12">
    <location>
        <begin position="15"/>
        <end position="37"/>
    </location>
</feature>
<comment type="subcellular location">
    <subcellularLocation>
        <location evidence="2">Cell membrane</location>
        <topology evidence="2">Multi-pass membrane protein</topology>
    </subcellularLocation>
</comment>
<dbReference type="Proteomes" id="UP001519271">
    <property type="component" value="Unassembled WGS sequence"/>
</dbReference>
<dbReference type="CDD" id="cd13137">
    <property type="entry name" value="MATE_NorM_like"/>
    <property type="match status" value="1"/>
</dbReference>
<sequence>MEAQAISDKAIKKKILSMIIPITAENILQMTAGLVSMAMVGRISAVAVGAIGLSNVIMRLIWAVFKGISIGTTIHVAQSYGARNMKKLARVSVQGILLSIAFAALFLGLLLLYSEQVLKVFGAGPELIANATLYTRILSFSLPATAAILIVSGIFQGMGDAKTPMLIVGVLNITNVILSYVLIFGAIGLPALGIEGAAIAYTISYSVAALLAFWFLLGKSKGLRGRNGLGIRINMPEALSIMRYGFPSSFETIFWVGSSIFVTRAVLTYGENAYAAYQLGMQAEAVSFMPAMGLAVCATAFIGQSVGSKDMELGRKYYKHLLKYTLAFSTAAGLIMALFPGVIMGALTNSRELIGIGSAYLIVMGLSQIPQNMTGLYNGALKGAGYVNMPLVIITIGIWLVRIPGVLAAAFLFKADLIWIWIIMGLDLVVRYILAYANFRKKDIFRSGLSFNDPIVEDFK</sequence>
<evidence type="ECO:0000256" key="7">
    <source>
        <dbReference type="ARBA" id="ARBA00022692"/>
    </source>
</evidence>
<keyword evidence="6" id="KW-1003">Cell membrane</keyword>
<evidence type="ECO:0000256" key="8">
    <source>
        <dbReference type="ARBA" id="ARBA00022989"/>
    </source>
</evidence>
<evidence type="ECO:0000256" key="12">
    <source>
        <dbReference type="SAM" id="Phobius"/>
    </source>
</evidence>
<keyword evidence="10 12" id="KW-0472">Membrane</keyword>
<name>A0ABS4G7S0_9CLOT</name>
<comment type="function">
    <text evidence="1">Multidrug efflux pump.</text>
</comment>
<evidence type="ECO:0000313" key="13">
    <source>
        <dbReference type="EMBL" id="MBP1920599.1"/>
    </source>
</evidence>
<evidence type="ECO:0000256" key="1">
    <source>
        <dbReference type="ARBA" id="ARBA00003408"/>
    </source>
</evidence>
<feature type="transmembrane region" description="Helical" evidence="12">
    <location>
        <begin position="285"/>
        <end position="303"/>
    </location>
</feature>
<feature type="transmembrane region" description="Helical" evidence="12">
    <location>
        <begin position="391"/>
        <end position="412"/>
    </location>
</feature>
<feature type="transmembrane region" description="Helical" evidence="12">
    <location>
        <begin position="252"/>
        <end position="270"/>
    </location>
</feature>
<organism evidence="13 14">
    <name type="scientific">Youngiibacter multivorans</name>
    <dbReference type="NCBI Taxonomy" id="937251"/>
    <lineage>
        <taxon>Bacteria</taxon>
        <taxon>Bacillati</taxon>
        <taxon>Bacillota</taxon>
        <taxon>Clostridia</taxon>
        <taxon>Eubacteriales</taxon>
        <taxon>Clostridiaceae</taxon>
        <taxon>Youngiibacter</taxon>
    </lineage>
</organism>
<dbReference type="PANTHER" id="PTHR43298">
    <property type="entry name" value="MULTIDRUG RESISTANCE PROTEIN NORM-RELATED"/>
    <property type="match status" value="1"/>
</dbReference>
<keyword evidence="9" id="KW-0406">Ion transport</keyword>
<dbReference type="Pfam" id="PF01554">
    <property type="entry name" value="MatE"/>
    <property type="match status" value="2"/>
</dbReference>
<keyword evidence="7 12" id="KW-0812">Transmembrane</keyword>
<keyword evidence="4" id="KW-0813">Transport</keyword>
<evidence type="ECO:0000256" key="10">
    <source>
        <dbReference type="ARBA" id="ARBA00023136"/>
    </source>
</evidence>
<accession>A0ABS4G7S0</accession>
<reference evidence="13 14" key="1">
    <citation type="submission" date="2021-03" db="EMBL/GenBank/DDBJ databases">
        <title>Genomic Encyclopedia of Type Strains, Phase IV (KMG-IV): sequencing the most valuable type-strain genomes for metagenomic binning, comparative biology and taxonomic classification.</title>
        <authorList>
            <person name="Goeker M."/>
        </authorList>
    </citation>
    <scope>NUCLEOTIDE SEQUENCE [LARGE SCALE GENOMIC DNA]</scope>
    <source>
        <strain evidence="13 14">DSM 6139</strain>
    </source>
</reference>
<evidence type="ECO:0000256" key="3">
    <source>
        <dbReference type="ARBA" id="ARBA00020268"/>
    </source>
</evidence>
<proteinExistence type="predicted"/>
<feature type="transmembrane region" description="Helical" evidence="12">
    <location>
        <begin position="93"/>
        <end position="113"/>
    </location>
</feature>
<dbReference type="PANTHER" id="PTHR43298:SF4">
    <property type="entry name" value="DRUG_SODIUM ANTIPORTER"/>
    <property type="match status" value="1"/>
</dbReference>
<feature type="transmembrane region" description="Helical" evidence="12">
    <location>
        <begin position="198"/>
        <end position="217"/>
    </location>
</feature>
<comment type="caution">
    <text evidence="13">The sequence shown here is derived from an EMBL/GenBank/DDBJ whole genome shotgun (WGS) entry which is preliminary data.</text>
</comment>
<dbReference type="InterPro" id="IPR002528">
    <property type="entry name" value="MATE_fam"/>
</dbReference>
<evidence type="ECO:0000256" key="5">
    <source>
        <dbReference type="ARBA" id="ARBA00022449"/>
    </source>
</evidence>
<evidence type="ECO:0000256" key="4">
    <source>
        <dbReference type="ARBA" id="ARBA00022448"/>
    </source>
</evidence>
<feature type="transmembrane region" description="Helical" evidence="12">
    <location>
        <begin position="167"/>
        <end position="192"/>
    </location>
</feature>
<dbReference type="NCBIfam" id="TIGR00797">
    <property type="entry name" value="matE"/>
    <property type="match status" value="1"/>
</dbReference>
<evidence type="ECO:0000256" key="6">
    <source>
        <dbReference type="ARBA" id="ARBA00022475"/>
    </source>
</evidence>
<dbReference type="InterPro" id="IPR048279">
    <property type="entry name" value="MdtK-like"/>
</dbReference>
<feature type="transmembrane region" description="Helical" evidence="12">
    <location>
        <begin position="133"/>
        <end position="155"/>
    </location>
</feature>
<evidence type="ECO:0000256" key="2">
    <source>
        <dbReference type="ARBA" id="ARBA00004651"/>
    </source>
</evidence>
<protein>
    <recommendedName>
        <fullName evidence="3">Probable multidrug resistance protein NorM</fullName>
    </recommendedName>
    <alternativeName>
        <fullName evidence="11">Multidrug-efflux transporter</fullName>
    </alternativeName>
</protein>
<gene>
    <name evidence="13" type="ORF">J2Z34_003114</name>
</gene>
<dbReference type="PIRSF" id="PIRSF006603">
    <property type="entry name" value="DinF"/>
    <property type="match status" value="1"/>
</dbReference>
<evidence type="ECO:0000256" key="11">
    <source>
        <dbReference type="ARBA" id="ARBA00031636"/>
    </source>
</evidence>
<feature type="transmembrane region" description="Helical" evidence="12">
    <location>
        <begin position="324"/>
        <end position="347"/>
    </location>
</feature>
<evidence type="ECO:0000256" key="9">
    <source>
        <dbReference type="ARBA" id="ARBA00023065"/>
    </source>
</evidence>
<feature type="transmembrane region" description="Helical" evidence="12">
    <location>
        <begin position="353"/>
        <end position="370"/>
    </location>
</feature>
<keyword evidence="14" id="KW-1185">Reference proteome</keyword>
<evidence type="ECO:0000313" key="14">
    <source>
        <dbReference type="Proteomes" id="UP001519271"/>
    </source>
</evidence>
<keyword evidence="8 12" id="KW-1133">Transmembrane helix</keyword>
<dbReference type="InterPro" id="IPR050222">
    <property type="entry name" value="MATE_MdtK"/>
</dbReference>